<sequence>MPKQRLWLMLASILLIVGIIGSVLTYRASNASERIMEKKAFDVNNITEFYVESDNASVEIIPTDEEVMTVEFTANESHTKYKFEAKQDGNKLSVIAKEKFLKFFNVSFDFDFSSPKLVIQLPEKQYENLQVDVDNGKIIAENLTIENVDLESENGRIRVSSLDATSTKVQSENGRIELQDVTGAITGDVTNGSTTLITDNLDRPIDLESVNGRIEVQTENEPTNATIDISVVNGKGEIFGRDSEHEIFGDGENKVNLKTVNGSVTVTK</sequence>
<evidence type="ECO:0000313" key="3">
    <source>
        <dbReference type="EMBL" id="MEN2768924.1"/>
    </source>
</evidence>
<feature type="domain" description="DUF4097" evidence="2">
    <location>
        <begin position="47"/>
        <end position="266"/>
    </location>
</feature>
<dbReference type="RefSeq" id="WP_345826420.1">
    <property type="nucleotide sequence ID" value="NZ_JBDIML010000008.1"/>
</dbReference>
<accession>A0ABU9XKW7</accession>
<evidence type="ECO:0000259" key="2">
    <source>
        <dbReference type="Pfam" id="PF13349"/>
    </source>
</evidence>
<keyword evidence="4" id="KW-1185">Reference proteome</keyword>
<comment type="caution">
    <text evidence="3">The sequence shown here is derived from an EMBL/GenBank/DDBJ whole genome shotgun (WGS) entry which is preliminary data.</text>
</comment>
<feature type="transmembrane region" description="Helical" evidence="1">
    <location>
        <begin position="6"/>
        <end position="26"/>
    </location>
</feature>
<dbReference type="Pfam" id="PF13349">
    <property type="entry name" value="DUF4097"/>
    <property type="match status" value="1"/>
</dbReference>
<keyword evidence="1" id="KW-1133">Transmembrane helix</keyword>
<dbReference type="InterPro" id="IPR025164">
    <property type="entry name" value="Toastrack_DUF4097"/>
</dbReference>
<dbReference type="EMBL" id="JBDIML010000008">
    <property type="protein sequence ID" value="MEN2768924.1"/>
    <property type="molecule type" value="Genomic_DNA"/>
</dbReference>
<organism evidence="3 4">
    <name type="scientific">Ornithinibacillus xuwenensis</name>
    <dbReference type="NCBI Taxonomy" id="3144668"/>
    <lineage>
        <taxon>Bacteria</taxon>
        <taxon>Bacillati</taxon>
        <taxon>Bacillota</taxon>
        <taxon>Bacilli</taxon>
        <taxon>Bacillales</taxon>
        <taxon>Bacillaceae</taxon>
        <taxon>Ornithinibacillus</taxon>
    </lineage>
</organism>
<protein>
    <submittedName>
        <fullName evidence="3">DUF4097 family beta strand repeat-containing protein</fullName>
    </submittedName>
</protein>
<evidence type="ECO:0000313" key="4">
    <source>
        <dbReference type="Proteomes" id="UP001444625"/>
    </source>
</evidence>
<gene>
    <name evidence="3" type="ORF">ABC228_17260</name>
</gene>
<proteinExistence type="predicted"/>
<keyword evidence="1" id="KW-0812">Transmembrane</keyword>
<name>A0ABU9XKW7_9BACI</name>
<evidence type="ECO:0000256" key="1">
    <source>
        <dbReference type="SAM" id="Phobius"/>
    </source>
</evidence>
<reference evidence="3 4" key="1">
    <citation type="submission" date="2024-05" db="EMBL/GenBank/DDBJ databases">
        <authorList>
            <person name="Haq I."/>
            <person name="Ullah Z."/>
            <person name="Ahmad R."/>
            <person name="Li M."/>
            <person name="Tong Y."/>
        </authorList>
    </citation>
    <scope>NUCLEOTIDE SEQUENCE [LARGE SCALE GENOMIC DNA]</scope>
    <source>
        <strain evidence="3 4">16A2E</strain>
    </source>
</reference>
<keyword evidence="1" id="KW-0472">Membrane</keyword>
<dbReference type="Proteomes" id="UP001444625">
    <property type="component" value="Unassembled WGS sequence"/>
</dbReference>